<evidence type="ECO:0000313" key="1">
    <source>
        <dbReference type="EMBL" id="MDN0051187.1"/>
    </source>
</evidence>
<reference evidence="1" key="1">
    <citation type="submission" date="2023-06" db="EMBL/GenBank/DDBJ databases">
        <authorList>
            <person name="Zeman M."/>
            <person name="Kubasova T."/>
            <person name="Jahodarova E."/>
            <person name="Nykrynova M."/>
            <person name="Rychlik I."/>
        </authorList>
    </citation>
    <scope>NUCLEOTIDE SEQUENCE</scope>
    <source>
        <strain evidence="1">84_SSukc20</strain>
    </source>
</reference>
<sequence>MEKPKSSGYRHRHHPHRHRLVVVAEQTTATEQNKDGITFEECLAMTEPDAYGSTE</sequence>
<protein>
    <submittedName>
        <fullName evidence="1">Uncharacterized protein</fullName>
    </submittedName>
</protein>
<comment type="caution">
    <text evidence="1">The sequence shown here is derived from an EMBL/GenBank/DDBJ whole genome shotgun (WGS) entry which is preliminary data.</text>
</comment>
<dbReference type="Proteomes" id="UP001167871">
    <property type="component" value="Unassembled WGS sequence"/>
</dbReference>
<evidence type="ECO:0000313" key="2">
    <source>
        <dbReference type="Proteomes" id="UP001167871"/>
    </source>
</evidence>
<dbReference type="RefSeq" id="WP_158098138.1">
    <property type="nucleotide sequence ID" value="NZ_JACJJF010000131.1"/>
</dbReference>
<reference evidence="1" key="2">
    <citation type="submission" date="2024-05" db="EMBL/GenBank/DDBJ databases">
        <title>Identification and characterization of horizontal gene transfer across gut microbiota members of farm animals based on homology search.</title>
        <authorList>
            <person name="Schwarzerova J."/>
            <person name="Nykrynova M."/>
            <person name="Jureckova K."/>
            <person name="Cejkova D."/>
            <person name="Rychlik I."/>
        </authorList>
    </citation>
    <scope>NUCLEOTIDE SEQUENCE</scope>
    <source>
        <strain evidence="1">84_SSukc20</strain>
    </source>
</reference>
<accession>A0ABT7XAT6</accession>
<gene>
    <name evidence="1" type="ORF">QVO10_17750</name>
</gene>
<dbReference type="EMBL" id="JAUEII010000079">
    <property type="protein sequence ID" value="MDN0051187.1"/>
    <property type="molecule type" value="Genomic_DNA"/>
</dbReference>
<organism evidence="1 2">
    <name type="scientific">Bacteroides gallinaceum</name>
    <dbReference type="NCBI Taxonomy" id="1462571"/>
    <lineage>
        <taxon>Bacteria</taxon>
        <taxon>Pseudomonadati</taxon>
        <taxon>Bacteroidota</taxon>
        <taxon>Bacteroidia</taxon>
        <taxon>Bacteroidales</taxon>
        <taxon>Bacteroidaceae</taxon>
        <taxon>Bacteroides</taxon>
    </lineage>
</organism>
<name>A0ABT7XAT6_9BACE</name>
<proteinExistence type="predicted"/>
<keyword evidence="2" id="KW-1185">Reference proteome</keyword>